<gene>
    <name evidence="1" type="ORF">MEBOL_006106</name>
</gene>
<name>A0A250IMX0_9BACT</name>
<sequence>MTAATVLGCSPAALAATQVEPRARLSFEERYDDDFRLAGGVPAGGAPTAAQPTGQLMSKLSPRIGLDAKDPSLKLESFYAADLLVRHGSGRVSLDHRGGLSVNKLLSRRLKVEVSGSIFRVTDPTSLPRESVARSNQPVLYGMSRLYVTNKLSRRVDVGAGYGFEGVKVLEQGTLGGLPAGFVHTPYLEAWLRTTRRLSLGVEYRYQAFLFGDSLDQAHGAFGALRYRLGRHTTTTLRGGPVAFMGQDGTRGLLPRVKLELLHERGTFDMGLVLGHDLVGASGFSNTLWADYAGLTFNKHFSNRFRLYGAASFFRNGKAPNEDAFSVNVGENVSQGYALSAGFTFEVNRYVSMQAAVDRIAQVGMGDVAAGVNLNRNVAAVRLHMTAW</sequence>
<dbReference type="KEGG" id="mbd:MEBOL_006106"/>
<reference evidence="1 2" key="1">
    <citation type="submission" date="2017-06" db="EMBL/GenBank/DDBJ databases">
        <authorList>
            <person name="Kim H.J."/>
            <person name="Triplett B.A."/>
        </authorList>
    </citation>
    <scope>NUCLEOTIDE SEQUENCE [LARGE SCALE GENOMIC DNA]</scope>
    <source>
        <strain evidence="1 2">DSM 14713</strain>
    </source>
</reference>
<protein>
    <submittedName>
        <fullName evidence="1">Uncharacterized protein</fullName>
    </submittedName>
</protein>
<keyword evidence="2" id="KW-1185">Reference proteome</keyword>
<proteinExistence type="predicted"/>
<dbReference type="AlphaFoldDB" id="A0A250IMX0"/>
<evidence type="ECO:0000313" key="1">
    <source>
        <dbReference type="EMBL" id="ATB32618.1"/>
    </source>
</evidence>
<evidence type="ECO:0000313" key="2">
    <source>
        <dbReference type="Proteomes" id="UP000217289"/>
    </source>
</evidence>
<dbReference type="OrthoDB" id="5379315at2"/>
<dbReference type="EMBL" id="CP022163">
    <property type="protein sequence ID" value="ATB32618.1"/>
    <property type="molecule type" value="Genomic_DNA"/>
</dbReference>
<dbReference type="Proteomes" id="UP000217289">
    <property type="component" value="Chromosome"/>
</dbReference>
<accession>A0A250IMX0</accession>
<organism evidence="1 2">
    <name type="scientific">Melittangium boletus DSM 14713</name>
    <dbReference type="NCBI Taxonomy" id="1294270"/>
    <lineage>
        <taxon>Bacteria</taxon>
        <taxon>Pseudomonadati</taxon>
        <taxon>Myxococcota</taxon>
        <taxon>Myxococcia</taxon>
        <taxon>Myxococcales</taxon>
        <taxon>Cystobacterineae</taxon>
        <taxon>Archangiaceae</taxon>
        <taxon>Melittangium</taxon>
    </lineage>
</organism>